<feature type="compositionally biased region" description="Basic and acidic residues" evidence="1">
    <location>
        <begin position="14"/>
        <end position="26"/>
    </location>
</feature>
<sequence>MVGGRRKETHSKKKNNETHTLGDRIPHTPGVNSSAPAYHYTKEQLGAAIFGCKYETMGECLRNLLFGLPIRHFSYIKNIEPGLPIFLFNYNGRKLHGIYEATSHGRLNISPHALTNNGSDQTQFPTQVLVRIRKQCKSLPEDQYKKVLEKNYMDELYFRFEVDHRQTAQLLSLFESSSVTSPYNASIKRPLQRYAPRNKGRSKLTSDDGASAEFFNEASVVGAEFTFPTTRTWASLFKETHGSDAKPSTS</sequence>
<name>A0A835IV80_9MAGN</name>
<keyword evidence="4" id="KW-1185">Reference proteome</keyword>
<protein>
    <recommendedName>
        <fullName evidence="2">DCD domain-containing protein</fullName>
    </recommendedName>
</protein>
<comment type="caution">
    <text evidence="3">The sequence shown here is derived from an EMBL/GenBank/DDBJ whole genome shotgun (WGS) entry which is preliminary data.</text>
</comment>
<dbReference type="OrthoDB" id="45365at2759"/>
<dbReference type="Proteomes" id="UP000631114">
    <property type="component" value="Unassembled WGS sequence"/>
</dbReference>
<evidence type="ECO:0000259" key="2">
    <source>
        <dbReference type="PROSITE" id="PS51222"/>
    </source>
</evidence>
<dbReference type="AlphaFoldDB" id="A0A835IV80"/>
<evidence type="ECO:0000313" key="4">
    <source>
        <dbReference type="Proteomes" id="UP000631114"/>
    </source>
</evidence>
<dbReference type="PANTHER" id="PTHR46034">
    <property type="match status" value="1"/>
</dbReference>
<reference evidence="3 4" key="1">
    <citation type="submission" date="2020-10" db="EMBL/GenBank/DDBJ databases">
        <title>The Coptis chinensis genome and diversification of protoberbering-type alkaloids.</title>
        <authorList>
            <person name="Wang B."/>
            <person name="Shu S."/>
            <person name="Song C."/>
            <person name="Liu Y."/>
        </authorList>
    </citation>
    <scope>NUCLEOTIDE SEQUENCE [LARGE SCALE GENOMIC DNA]</scope>
    <source>
        <strain evidence="3">HL-2020</strain>
        <tissue evidence="3">Leaf</tissue>
    </source>
</reference>
<dbReference type="PROSITE" id="PS51222">
    <property type="entry name" value="DCD"/>
    <property type="match status" value="1"/>
</dbReference>
<dbReference type="SMART" id="SM00767">
    <property type="entry name" value="DCD"/>
    <property type="match status" value="1"/>
</dbReference>
<accession>A0A835IV80</accession>
<evidence type="ECO:0000256" key="1">
    <source>
        <dbReference type="SAM" id="MobiDB-lite"/>
    </source>
</evidence>
<dbReference type="InterPro" id="IPR044832">
    <property type="entry name" value="NRP-like"/>
</dbReference>
<organism evidence="3 4">
    <name type="scientific">Coptis chinensis</name>
    <dbReference type="NCBI Taxonomy" id="261450"/>
    <lineage>
        <taxon>Eukaryota</taxon>
        <taxon>Viridiplantae</taxon>
        <taxon>Streptophyta</taxon>
        <taxon>Embryophyta</taxon>
        <taxon>Tracheophyta</taxon>
        <taxon>Spermatophyta</taxon>
        <taxon>Magnoliopsida</taxon>
        <taxon>Ranunculales</taxon>
        <taxon>Ranunculaceae</taxon>
        <taxon>Coptidoideae</taxon>
        <taxon>Coptis</taxon>
    </lineage>
</organism>
<dbReference type="EMBL" id="JADFTS010000002">
    <property type="protein sequence ID" value="KAF9622877.1"/>
    <property type="molecule type" value="Genomic_DNA"/>
</dbReference>
<evidence type="ECO:0000313" key="3">
    <source>
        <dbReference type="EMBL" id="KAF9622877.1"/>
    </source>
</evidence>
<gene>
    <name evidence="3" type="ORF">IFM89_035007</name>
</gene>
<dbReference type="PANTHER" id="PTHR46034:SF7">
    <property type="entry name" value="INFLUENZA VIRUS NS1A-BINDING PROTEIN"/>
    <property type="match status" value="1"/>
</dbReference>
<dbReference type="GO" id="GO:0034976">
    <property type="term" value="P:response to endoplasmic reticulum stress"/>
    <property type="evidence" value="ECO:0007669"/>
    <property type="project" value="InterPro"/>
</dbReference>
<proteinExistence type="predicted"/>
<dbReference type="InterPro" id="IPR013989">
    <property type="entry name" value="Dev_and_cell_death_domain"/>
</dbReference>
<feature type="region of interest" description="Disordered" evidence="1">
    <location>
        <begin position="1"/>
        <end position="36"/>
    </location>
</feature>
<dbReference type="Pfam" id="PF10539">
    <property type="entry name" value="Dev_Cell_Death"/>
    <property type="match status" value="1"/>
</dbReference>
<feature type="domain" description="DCD" evidence="2">
    <location>
        <begin position="43"/>
        <end position="176"/>
    </location>
</feature>